<protein>
    <submittedName>
        <fullName evidence="1">Uncharacterized protein</fullName>
    </submittedName>
</protein>
<reference evidence="2" key="2">
    <citation type="submission" date="2009-11" db="EMBL/GenBank/DDBJ databases">
        <title>The Genome Sequence of Allomyces macrogynus strain ATCC 38327.</title>
        <authorList>
            <consortium name="The Broad Institute Genome Sequencing Platform"/>
            <person name="Russ C."/>
            <person name="Cuomo C."/>
            <person name="Shea T."/>
            <person name="Young S.K."/>
            <person name="Zeng Q."/>
            <person name="Koehrsen M."/>
            <person name="Haas B."/>
            <person name="Borodovsky M."/>
            <person name="Guigo R."/>
            <person name="Alvarado L."/>
            <person name="Berlin A."/>
            <person name="Borenstein D."/>
            <person name="Chen Z."/>
            <person name="Engels R."/>
            <person name="Freedman E."/>
            <person name="Gellesch M."/>
            <person name="Goldberg J."/>
            <person name="Griggs A."/>
            <person name="Gujja S."/>
            <person name="Heiman D."/>
            <person name="Hepburn T."/>
            <person name="Howarth C."/>
            <person name="Jen D."/>
            <person name="Larson L."/>
            <person name="Lewis B."/>
            <person name="Mehta T."/>
            <person name="Park D."/>
            <person name="Pearson M."/>
            <person name="Roberts A."/>
            <person name="Saif S."/>
            <person name="Shenoy N."/>
            <person name="Sisk P."/>
            <person name="Stolte C."/>
            <person name="Sykes S."/>
            <person name="Walk T."/>
            <person name="White J."/>
            <person name="Yandava C."/>
            <person name="Burger G."/>
            <person name="Gray M.W."/>
            <person name="Holland P.W.H."/>
            <person name="King N."/>
            <person name="Lang F.B.F."/>
            <person name="Roger A.J."/>
            <person name="Ruiz-Trillo I."/>
            <person name="Lander E."/>
            <person name="Nusbaum C."/>
        </authorList>
    </citation>
    <scope>NUCLEOTIDE SEQUENCE [LARGE SCALE GENOMIC DNA]</scope>
    <source>
        <strain evidence="2">ATCC 38327</strain>
    </source>
</reference>
<sequence length="98" mass="10756">MMRRLRRIQAAARESAASQIADIRAARRGHGGAVPYAVEVPPHIEELLEDMEIEFREKQVQAAEAQRMQQLQEVGDLLDSGAIIETNSLSDAAAATET</sequence>
<dbReference type="AlphaFoldDB" id="A0A0L0S110"/>
<dbReference type="VEuPathDB" id="FungiDB:AMAG_02108"/>
<dbReference type="EMBL" id="GG745330">
    <property type="protein sequence ID" value="KNE56282.1"/>
    <property type="molecule type" value="Genomic_DNA"/>
</dbReference>
<organism evidence="1 2">
    <name type="scientific">Allomyces macrogynus (strain ATCC 38327)</name>
    <name type="common">Allomyces javanicus var. macrogynus</name>
    <dbReference type="NCBI Taxonomy" id="578462"/>
    <lineage>
        <taxon>Eukaryota</taxon>
        <taxon>Fungi</taxon>
        <taxon>Fungi incertae sedis</taxon>
        <taxon>Blastocladiomycota</taxon>
        <taxon>Blastocladiomycetes</taxon>
        <taxon>Blastocladiales</taxon>
        <taxon>Blastocladiaceae</taxon>
        <taxon>Allomyces</taxon>
    </lineage>
</organism>
<evidence type="ECO:0000313" key="1">
    <source>
        <dbReference type="EMBL" id="KNE56282.1"/>
    </source>
</evidence>
<accession>A0A0L0S110</accession>
<dbReference type="Proteomes" id="UP000054350">
    <property type="component" value="Unassembled WGS sequence"/>
</dbReference>
<gene>
    <name evidence="1" type="ORF">AMAG_02108</name>
</gene>
<evidence type="ECO:0000313" key="2">
    <source>
        <dbReference type="Proteomes" id="UP000054350"/>
    </source>
</evidence>
<name>A0A0L0S110_ALLM3</name>
<keyword evidence="2" id="KW-1185">Reference proteome</keyword>
<proteinExistence type="predicted"/>
<reference evidence="1 2" key="1">
    <citation type="submission" date="2009-11" db="EMBL/GenBank/DDBJ databases">
        <title>Annotation of Allomyces macrogynus ATCC 38327.</title>
        <authorList>
            <consortium name="The Broad Institute Genome Sequencing Platform"/>
            <person name="Russ C."/>
            <person name="Cuomo C."/>
            <person name="Burger G."/>
            <person name="Gray M.W."/>
            <person name="Holland P.W.H."/>
            <person name="King N."/>
            <person name="Lang F.B.F."/>
            <person name="Roger A.J."/>
            <person name="Ruiz-Trillo I."/>
            <person name="Young S.K."/>
            <person name="Zeng Q."/>
            <person name="Gargeya S."/>
            <person name="Fitzgerald M."/>
            <person name="Haas B."/>
            <person name="Abouelleil A."/>
            <person name="Alvarado L."/>
            <person name="Arachchi H.M."/>
            <person name="Berlin A."/>
            <person name="Chapman S.B."/>
            <person name="Gearin G."/>
            <person name="Goldberg J."/>
            <person name="Griggs A."/>
            <person name="Gujja S."/>
            <person name="Hansen M."/>
            <person name="Heiman D."/>
            <person name="Howarth C."/>
            <person name="Larimer J."/>
            <person name="Lui A."/>
            <person name="MacDonald P.J.P."/>
            <person name="McCowen C."/>
            <person name="Montmayeur A."/>
            <person name="Murphy C."/>
            <person name="Neiman D."/>
            <person name="Pearson M."/>
            <person name="Priest M."/>
            <person name="Roberts A."/>
            <person name="Saif S."/>
            <person name="Shea T."/>
            <person name="Sisk P."/>
            <person name="Stolte C."/>
            <person name="Sykes S."/>
            <person name="Wortman J."/>
            <person name="Nusbaum C."/>
            <person name="Birren B."/>
        </authorList>
    </citation>
    <scope>NUCLEOTIDE SEQUENCE [LARGE SCALE GENOMIC DNA]</scope>
    <source>
        <strain evidence="1 2">ATCC 38327</strain>
    </source>
</reference>